<proteinExistence type="predicted"/>
<dbReference type="EMBL" id="JABCUR010000010">
    <property type="protein sequence ID" value="NMW65814.1"/>
    <property type="molecule type" value="Genomic_DNA"/>
</dbReference>
<sequence>MELPFVVGAYASLPAPEMQADYYRLLAETPWVSGIEIPYPGVLASNPGDIAAVIAPHWHTNTITAIPGTMQNVGKNPHFGLASPNEAGRQAAVNFTREIRDAVARLAELTGRAVITKVQLHSAPTREADAAAFRRSLDQLREWDWNGAQPVVEHCDRYLPTQAPEKGFLALEAEIAICRELGLGVHLNWGRSVVEGRSTQIAFDHIKACAEAGVLAGLMFSGAGPAETQYGYAWIDGHLPASSDEPASLLTPHEIARCAAAAQTGGTKYLGAKICVPPTATLPQRVAMLENIYRAALG</sequence>
<protein>
    <submittedName>
        <fullName evidence="1">DUF4862 family protein</fullName>
    </submittedName>
</protein>
<dbReference type="AlphaFoldDB" id="A0A7Y0U2P8"/>
<evidence type="ECO:0000313" key="2">
    <source>
        <dbReference type="Proteomes" id="UP000578252"/>
    </source>
</evidence>
<dbReference type="RefSeq" id="WP_169772363.1">
    <property type="nucleotide sequence ID" value="NZ_CAMPNB010000013.1"/>
</dbReference>
<gene>
    <name evidence="1" type="ORF">HHJ78_09920</name>
</gene>
<accession>A0A7Y0U2P8</accession>
<dbReference type="Pfam" id="PF16154">
    <property type="entry name" value="DUF4862"/>
    <property type="match status" value="1"/>
</dbReference>
<reference evidence="1 2" key="1">
    <citation type="submission" date="2020-04" db="EMBL/GenBank/DDBJ databases">
        <title>Antimicrobial susceptibility and clonality of vaginal-derived multi-drug resistant Mobiluncus isolates in China.</title>
        <authorList>
            <person name="Zhang X."/>
        </authorList>
    </citation>
    <scope>NUCLEOTIDE SEQUENCE [LARGE SCALE GENOMIC DNA]</scope>
    <source>
        <strain evidence="1 2">13</strain>
    </source>
</reference>
<evidence type="ECO:0000313" key="1">
    <source>
        <dbReference type="EMBL" id="NMW65814.1"/>
    </source>
</evidence>
<organism evidence="1 2">
    <name type="scientific">Mobiluncus mulieris</name>
    <dbReference type="NCBI Taxonomy" id="2052"/>
    <lineage>
        <taxon>Bacteria</taxon>
        <taxon>Bacillati</taxon>
        <taxon>Actinomycetota</taxon>
        <taxon>Actinomycetes</taxon>
        <taxon>Actinomycetales</taxon>
        <taxon>Actinomycetaceae</taxon>
        <taxon>Mobiluncus</taxon>
    </lineage>
</organism>
<name>A0A7Y0U2P8_9ACTO</name>
<dbReference type="Proteomes" id="UP000578252">
    <property type="component" value="Unassembled WGS sequence"/>
</dbReference>
<comment type="caution">
    <text evidence="1">The sequence shown here is derived from an EMBL/GenBank/DDBJ whole genome shotgun (WGS) entry which is preliminary data.</text>
</comment>
<dbReference type="InterPro" id="IPR032344">
    <property type="entry name" value="DUF4862"/>
</dbReference>